<evidence type="ECO:0000313" key="2">
    <source>
        <dbReference type="Proteomes" id="UP000216998"/>
    </source>
</evidence>
<keyword evidence="2" id="KW-1185">Reference proteome</keyword>
<gene>
    <name evidence="1" type="ORF">CHU95_17625</name>
</gene>
<dbReference type="EMBL" id="NOXU01000031">
    <property type="protein sequence ID" value="OYQ32599.1"/>
    <property type="molecule type" value="Genomic_DNA"/>
</dbReference>
<evidence type="ECO:0008006" key="3">
    <source>
        <dbReference type="Google" id="ProtNLM"/>
    </source>
</evidence>
<accession>A0A255YTT5</accession>
<comment type="caution">
    <text evidence="1">The sequence shown here is derived from an EMBL/GenBank/DDBJ whole genome shotgun (WGS) entry which is preliminary data.</text>
</comment>
<dbReference type="Proteomes" id="UP000216998">
    <property type="component" value="Unassembled WGS sequence"/>
</dbReference>
<proteinExistence type="predicted"/>
<protein>
    <recommendedName>
        <fullName evidence="3">SnoaL-like domain-containing protein</fullName>
    </recommendedName>
</protein>
<evidence type="ECO:0000313" key="1">
    <source>
        <dbReference type="EMBL" id="OYQ32599.1"/>
    </source>
</evidence>
<name>A0A255YTT5_9PROT</name>
<organism evidence="1 2">
    <name type="scientific">Niveispirillum lacus</name>
    <dbReference type="NCBI Taxonomy" id="1981099"/>
    <lineage>
        <taxon>Bacteria</taxon>
        <taxon>Pseudomonadati</taxon>
        <taxon>Pseudomonadota</taxon>
        <taxon>Alphaproteobacteria</taxon>
        <taxon>Rhodospirillales</taxon>
        <taxon>Azospirillaceae</taxon>
        <taxon>Niveispirillum</taxon>
    </lineage>
</organism>
<sequence>MRKSRYMLQLFQESLSLWEKYFLAWTTHNTEGIQEIFTQDCRYIIIKRRIICFNLSRLLGYWIRNKYRQRNLKISWKKLFDLRDMSFAYFKSEFFDVEADRDCVVRGVICIKGRDKIKLLAEVYIVREI</sequence>
<reference evidence="1 2" key="1">
    <citation type="submission" date="2017-07" db="EMBL/GenBank/DDBJ databases">
        <title>Niveispirillum cyanobacteriorum sp. nov., isolated from cyanobacterial aggregates in a eutrophic lake.</title>
        <authorList>
            <person name="Cai H."/>
        </authorList>
    </citation>
    <scope>NUCLEOTIDE SEQUENCE [LARGE SCALE GENOMIC DNA]</scope>
    <source>
        <strain evidence="2">TH1-14</strain>
    </source>
</reference>
<dbReference type="AlphaFoldDB" id="A0A255YTT5"/>